<evidence type="ECO:0000313" key="10">
    <source>
        <dbReference type="Proteomes" id="UP001217089"/>
    </source>
</evidence>
<feature type="coiled-coil region" evidence="6">
    <location>
        <begin position="335"/>
        <end position="415"/>
    </location>
</feature>
<dbReference type="PANTHER" id="PTHR47117">
    <property type="entry name" value="STAR-RELATED LIPID TRANSFER PROTEIN 9"/>
    <property type="match status" value="1"/>
</dbReference>
<keyword evidence="2 5" id="KW-0067">ATP-binding</keyword>
<dbReference type="Pfam" id="PF00225">
    <property type="entry name" value="Kinesin"/>
    <property type="match status" value="1"/>
</dbReference>
<comment type="caution">
    <text evidence="9">The sequence shown here is derived from an EMBL/GenBank/DDBJ whole genome shotgun (WGS) entry which is preliminary data.</text>
</comment>
<comment type="similarity">
    <text evidence="5">Belongs to the TRAFAC class myosin-kinesin ATPase superfamily. Kinesin family.</text>
</comment>
<protein>
    <recommendedName>
        <fullName evidence="8">Kinesin motor domain-containing protein</fullName>
    </recommendedName>
</protein>
<evidence type="ECO:0000256" key="4">
    <source>
        <dbReference type="ARBA" id="ARBA00023175"/>
    </source>
</evidence>
<keyword evidence="3 6" id="KW-0175">Coiled coil</keyword>
<proteinExistence type="inferred from homology"/>
<dbReference type="InterPro" id="IPR027417">
    <property type="entry name" value="P-loop_NTPase"/>
</dbReference>
<feature type="region of interest" description="Disordered" evidence="7">
    <location>
        <begin position="932"/>
        <end position="955"/>
    </location>
</feature>
<dbReference type="InterPro" id="IPR022140">
    <property type="entry name" value="Kinesin-like_KIF1-typ"/>
</dbReference>
<dbReference type="Proteomes" id="UP001217089">
    <property type="component" value="Unassembled WGS sequence"/>
</dbReference>
<evidence type="ECO:0000256" key="1">
    <source>
        <dbReference type="ARBA" id="ARBA00022741"/>
    </source>
</evidence>
<evidence type="ECO:0000256" key="7">
    <source>
        <dbReference type="SAM" id="MobiDB-lite"/>
    </source>
</evidence>
<evidence type="ECO:0000313" key="9">
    <source>
        <dbReference type="EMBL" id="KAJ8308377.1"/>
    </source>
</evidence>
<evidence type="ECO:0000259" key="8">
    <source>
        <dbReference type="PROSITE" id="PS50067"/>
    </source>
</evidence>
<feature type="domain" description="Kinesin motor" evidence="8">
    <location>
        <begin position="30"/>
        <end position="320"/>
    </location>
</feature>
<dbReference type="Gene3D" id="2.60.200.20">
    <property type="match status" value="1"/>
</dbReference>
<dbReference type="SUPFAM" id="SSF52540">
    <property type="entry name" value="P-loop containing nucleoside triphosphate hydrolases"/>
    <property type="match status" value="1"/>
</dbReference>
<name>A0ABQ9ET63_TEGGR</name>
<sequence>MRRSQSSPLLLPGFNDLNTLFTIMPAGSDSVKVAVRVRPFNQREKTAGSKCVISMKGTTTTITNPESGDTKSFSFDHSYWSHDSYIEDGEGIYIKDTDSSNYADQRQVYSDLGQGVLDNAWQGYNAALFAYGQTGSGKSYSMIGYGPNKGIVPITCEELFKVIDSNKEEKKQLQVSFSMLEIYNEQVKDLLVKAKPQAGGLKIRQNPKVGFYVEGLKQVPVQNYKQIAKLMEQGTFNRTTASTNMNATKSNTRSSDINLVDLAGSERADSTGATGDRLKEGSAINQSLSTLGNVISALADIAMGKKKVMVPYRDSVLTKLAKKIQNKAVVNESPTDRLIRELKEENAKLMAMLKKSPGSPGAAENLEELQRMLEDNERKMKDMNLSWEQRLEQARKEWERSLGHAEELKNEWEQMPHFMNINEDPQLSGIIKHCFTTGQLVMGKSLTSDVDIQIRGLGIQPKHCMVHNNGKEVYLEPYNQTSVVIRNGHKDRIKLGSSSYYLYFGFPKERDYSTDTVLYNYDHFVTEIAEHEGVIVDIQTPRFTQDQDGQDNMDVLVFQDYINLMPLISEANAISEELKKFVHFEAEIKSDASHNASGISNNKEVIIRVINTKTNKVWLWSKGKFLHRKDLMDEMYVQWNENNNTKISRDKDPFWDPVEDIFLGSCHILLKSLAYNEEIDEHFTLHNYHGKEEAVMQVKLLPCDSKGNIKSNDDILEPHELLNKPFSCIIKITQCMGTKWTMDDHSRGVFCKFSFHDQAPVSSKTVWGKSYADIGFQKQFNFKKVNKEFLKYLQSSSLVVELWGSQVSEDKEIHKPLKNRHVTNGNHGNSNRNTEIQLKSIIFIVCVFCNEDEVESLHEECDDLKKENFKLKQSLEHQKQAVKIARSRRNSIPDMDTENNVGLDVELAKALRIFFKDIKSVQIQVKELKEHAHKMKDSDNGSTKTALQKQEQSLQDVDEKLTDCVRALKQEVTATIKKSKS</sequence>
<dbReference type="PROSITE" id="PS50067">
    <property type="entry name" value="KINESIN_MOTOR_2"/>
    <property type="match status" value="1"/>
</dbReference>
<dbReference type="SUPFAM" id="SSF49879">
    <property type="entry name" value="SMAD/FHA domain"/>
    <property type="match status" value="1"/>
</dbReference>
<keyword evidence="1 5" id="KW-0547">Nucleotide-binding</keyword>
<dbReference type="SUPFAM" id="SSF49562">
    <property type="entry name" value="C2 domain (Calcium/lipid-binding domain, CaLB)"/>
    <property type="match status" value="1"/>
</dbReference>
<evidence type="ECO:0000256" key="6">
    <source>
        <dbReference type="SAM" id="Coils"/>
    </source>
</evidence>
<dbReference type="InterPro" id="IPR001752">
    <property type="entry name" value="Kinesin_motor_dom"/>
</dbReference>
<gene>
    <name evidence="9" type="ORF">KUTeg_013251</name>
</gene>
<evidence type="ECO:0000256" key="3">
    <source>
        <dbReference type="ARBA" id="ARBA00023054"/>
    </source>
</evidence>
<evidence type="ECO:0000256" key="2">
    <source>
        <dbReference type="ARBA" id="ARBA00022840"/>
    </source>
</evidence>
<dbReference type="SMART" id="SM00129">
    <property type="entry name" value="KISc"/>
    <property type="match status" value="1"/>
</dbReference>
<dbReference type="InterPro" id="IPR035892">
    <property type="entry name" value="C2_domain_sf"/>
</dbReference>
<keyword evidence="10" id="KW-1185">Reference proteome</keyword>
<accession>A0ABQ9ET63</accession>
<feature type="coiled-coil region" evidence="6">
    <location>
        <begin position="854"/>
        <end position="881"/>
    </location>
</feature>
<feature type="compositionally biased region" description="Polar residues" evidence="7">
    <location>
        <begin position="940"/>
        <end position="955"/>
    </location>
</feature>
<dbReference type="Pfam" id="PF12423">
    <property type="entry name" value="KIF1B"/>
    <property type="match status" value="1"/>
</dbReference>
<organism evidence="9 10">
    <name type="scientific">Tegillarca granosa</name>
    <name type="common">Malaysian cockle</name>
    <name type="synonym">Anadara granosa</name>
    <dbReference type="NCBI Taxonomy" id="220873"/>
    <lineage>
        <taxon>Eukaryota</taxon>
        <taxon>Metazoa</taxon>
        <taxon>Spiralia</taxon>
        <taxon>Lophotrochozoa</taxon>
        <taxon>Mollusca</taxon>
        <taxon>Bivalvia</taxon>
        <taxon>Autobranchia</taxon>
        <taxon>Pteriomorphia</taxon>
        <taxon>Arcoida</taxon>
        <taxon>Arcoidea</taxon>
        <taxon>Arcidae</taxon>
        <taxon>Tegillarca</taxon>
    </lineage>
</organism>
<keyword evidence="4 5" id="KW-0505">Motor protein</keyword>
<dbReference type="EMBL" id="JARBDR010000657">
    <property type="protein sequence ID" value="KAJ8308377.1"/>
    <property type="molecule type" value="Genomic_DNA"/>
</dbReference>
<dbReference type="Gene3D" id="3.40.850.10">
    <property type="entry name" value="Kinesin motor domain"/>
    <property type="match status" value="1"/>
</dbReference>
<dbReference type="InterPro" id="IPR008984">
    <property type="entry name" value="SMAD_FHA_dom_sf"/>
</dbReference>
<evidence type="ECO:0000256" key="5">
    <source>
        <dbReference type="PROSITE-ProRule" id="PRU00283"/>
    </source>
</evidence>
<dbReference type="PRINTS" id="PR00380">
    <property type="entry name" value="KINESINHEAVY"/>
</dbReference>
<reference evidence="9 10" key="1">
    <citation type="submission" date="2022-12" db="EMBL/GenBank/DDBJ databases">
        <title>Chromosome-level genome of Tegillarca granosa.</title>
        <authorList>
            <person name="Kim J."/>
        </authorList>
    </citation>
    <scope>NUCLEOTIDE SEQUENCE [LARGE SCALE GENOMIC DNA]</scope>
    <source>
        <strain evidence="9">Teg-2019</strain>
        <tissue evidence="9">Adductor muscle</tissue>
    </source>
</reference>
<feature type="binding site" evidence="5">
    <location>
        <begin position="132"/>
        <end position="139"/>
    </location>
    <ligand>
        <name>ATP</name>
        <dbReference type="ChEBI" id="CHEBI:30616"/>
    </ligand>
</feature>
<dbReference type="InterPro" id="IPR036961">
    <property type="entry name" value="Kinesin_motor_dom_sf"/>
</dbReference>